<dbReference type="InterPro" id="IPR002173">
    <property type="entry name" value="Carboh/pur_kinase_PfkB_CS"/>
</dbReference>
<dbReference type="Proteomes" id="UP000198307">
    <property type="component" value="Unassembled WGS sequence"/>
</dbReference>
<dbReference type="AlphaFoldDB" id="A0A239Q0I3"/>
<evidence type="ECO:0000313" key="6">
    <source>
        <dbReference type="Proteomes" id="UP000198307"/>
    </source>
</evidence>
<sequence>MNALIDAIRKNSFLVFGRAGMDMFATPEGTKSEHAESFRADLGGSSANICAGLCKLGAESALVTSVSDDAVGRFCLNRLRHYGVDTRYIRSIGGEYRTSLAVYESCIEDFQNVIYRNNAVDFQVTNEDVDQPDYAAFGALITAGTVFAAQPSRGSTFRAFENARKVGMPVIFDIDYRPYSWVSAQDAAEVLSRAGDESDLIVGNDEEFGFMAGDMDKGLEKARELARRPGRIVIYKMGQHGAITLADGQEIRTGIYPVTAVKPNGAGDSFMAGLLAGLAEGRDLREAVLRGSACASIVVSQPGCAPAMPTTAELENFLATHPGPTAA</sequence>
<evidence type="ECO:0000256" key="3">
    <source>
        <dbReference type="ARBA" id="ARBA00022777"/>
    </source>
</evidence>
<keyword evidence="3 5" id="KW-0418">Kinase</keyword>
<dbReference type="PROSITE" id="PS00584">
    <property type="entry name" value="PFKB_KINASES_2"/>
    <property type="match status" value="1"/>
</dbReference>
<dbReference type="CDD" id="cd01166">
    <property type="entry name" value="KdgK"/>
    <property type="match status" value="1"/>
</dbReference>
<accession>A0A239Q0I3</accession>
<name>A0A239Q0I3_9RHOB</name>
<protein>
    <submittedName>
        <fullName evidence="5">5-dehydro-2-deoxygluconokinase</fullName>
    </submittedName>
</protein>
<feature type="domain" description="Carbohydrate kinase PfkB" evidence="4">
    <location>
        <begin position="13"/>
        <end position="310"/>
    </location>
</feature>
<keyword evidence="2" id="KW-0808">Transferase</keyword>
<dbReference type="OrthoDB" id="9792663at2"/>
<dbReference type="InterPro" id="IPR011611">
    <property type="entry name" value="PfkB_dom"/>
</dbReference>
<reference evidence="5 6" key="1">
    <citation type="submission" date="2017-07" db="EMBL/GenBank/DDBJ databases">
        <authorList>
            <person name="Sun Z.S."/>
            <person name="Albrecht U."/>
            <person name="Echele G."/>
            <person name="Lee C.C."/>
        </authorList>
    </citation>
    <scope>NUCLEOTIDE SEQUENCE [LARGE SCALE GENOMIC DNA]</scope>
    <source>
        <strain evidence="5 6">DSM 14827</strain>
    </source>
</reference>
<evidence type="ECO:0000259" key="4">
    <source>
        <dbReference type="Pfam" id="PF00294"/>
    </source>
</evidence>
<dbReference type="SUPFAM" id="SSF53613">
    <property type="entry name" value="Ribokinase-like"/>
    <property type="match status" value="1"/>
</dbReference>
<evidence type="ECO:0000256" key="2">
    <source>
        <dbReference type="ARBA" id="ARBA00022679"/>
    </source>
</evidence>
<evidence type="ECO:0000256" key="1">
    <source>
        <dbReference type="ARBA" id="ARBA00010688"/>
    </source>
</evidence>
<dbReference type="Gene3D" id="3.40.1190.20">
    <property type="match status" value="1"/>
</dbReference>
<dbReference type="Pfam" id="PF00294">
    <property type="entry name" value="PfkB"/>
    <property type="match status" value="1"/>
</dbReference>
<dbReference type="GO" id="GO:0016301">
    <property type="term" value="F:kinase activity"/>
    <property type="evidence" value="ECO:0007669"/>
    <property type="project" value="UniProtKB-KW"/>
</dbReference>
<dbReference type="PANTHER" id="PTHR43085">
    <property type="entry name" value="HEXOKINASE FAMILY MEMBER"/>
    <property type="match status" value="1"/>
</dbReference>
<dbReference type="RefSeq" id="WP_089345437.1">
    <property type="nucleotide sequence ID" value="NZ_CP067129.1"/>
</dbReference>
<keyword evidence="6" id="KW-1185">Reference proteome</keyword>
<dbReference type="InterPro" id="IPR050306">
    <property type="entry name" value="PfkB_Carbo_kinase"/>
</dbReference>
<evidence type="ECO:0000313" key="5">
    <source>
        <dbReference type="EMBL" id="SNT76109.1"/>
    </source>
</evidence>
<organism evidence="5 6">
    <name type="scientific">Paracoccus seriniphilus</name>
    <dbReference type="NCBI Taxonomy" id="184748"/>
    <lineage>
        <taxon>Bacteria</taxon>
        <taxon>Pseudomonadati</taxon>
        <taxon>Pseudomonadota</taxon>
        <taxon>Alphaproteobacteria</taxon>
        <taxon>Rhodobacterales</taxon>
        <taxon>Paracoccaceae</taxon>
        <taxon>Paracoccus</taxon>
    </lineage>
</organism>
<dbReference type="EMBL" id="FZQB01000015">
    <property type="protein sequence ID" value="SNT76109.1"/>
    <property type="molecule type" value="Genomic_DNA"/>
</dbReference>
<proteinExistence type="inferred from homology"/>
<dbReference type="InterPro" id="IPR029056">
    <property type="entry name" value="Ribokinase-like"/>
</dbReference>
<dbReference type="PANTHER" id="PTHR43085:SF49">
    <property type="entry name" value="5-DEHYDRO-2-DEOXYGLUCONOKINASE"/>
    <property type="match status" value="1"/>
</dbReference>
<dbReference type="InterPro" id="IPR030830">
    <property type="entry name" value="Myo_inos_IolC"/>
</dbReference>
<comment type="similarity">
    <text evidence="1">Belongs to the carbohydrate kinase PfkB family.</text>
</comment>
<gene>
    <name evidence="5" type="ORF">SAMN05444959_11563</name>
</gene>
<dbReference type="NCBIfam" id="TIGR04382">
    <property type="entry name" value="myo_inos_iolC_N"/>
    <property type="match status" value="1"/>
</dbReference>